<dbReference type="EMBL" id="SOAW01000001">
    <property type="protein sequence ID" value="TDT34353.1"/>
    <property type="molecule type" value="Genomic_DNA"/>
</dbReference>
<dbReference type="Gene3D" id="3.40.50.300">
    <property type="entry name" value="P-loop containing nucleotide triphosphate hydrolases"/>
    <property type="match status" value="1"/>
</dbReference>
<evidence type="ECO:0000256" key="9">
    <source>
        <dbReference type="ARBA" id="ARBA00061644"/>
    </source>
</evidence>
<dbReference type="SMART" id="SM00382">
    <property type="entry name" value="AAA"/>
    <property type="match status" value="1"/>
</dbReference>
<feature type="domain" description="ABC transporter" evidence="11">
    <location>
        <begin position="354"/>
        <end position="588"/>
    </location>
</feature>
<dbReference type="InterPro" id="IPR017871">
    <property type="entry name" value="ABC_transporter-like_CS"/>
</dbReference>
<evidence type="ECO:0000259" key="11">
    <source>
        <dbReference type="PROSITE" id="PS50893"/>
    </source>
</evidence>
<evidence type="ECO:0000256" key="3">
    <source>
        <dbReference type="ARBA" id="ARBA00022475"/>
    </source>
</evidence>
<evidence type="ECO:0000256" key="2">
    <source>
        <dbReference type="ARBA" id="ARBA00022448"/>
    </source>
</evidence>
<dbReference type="InterPro" id="IPR027417">
    <property type="entry name" value="P-loop_NTPase"/>
</dbReference>
<dbReference type="InterPro" id="IPR003439">
    <property type="entry name" value="ABC_transporter-like_ATP-bd"/>
</dbReference>
<keyword evidence="7 10" id="KW-1133">Transmembrane helix</keyword>
<dbReference type="SUPFAM" id="SSF52540">
    <property type="entry name" value="P-loop containing nucleoside triphosphate hydrolases"/>
    <property type="match status" value="1"/>
</dbReference>
<dbReference type="Pfam" id="PF00005">
    <property type="entry name" value="ABC_tran"/>
    <property type="match status" value="1"/>
</dbReference>
<keyword evidence="4 10" id="KW-0812">Transmembrane</keyword>
<feature type="transmembrane region" description="Helical" evidence="10">
    <location>
        <begin position="21"/>
        <end position="42"/>
    </location>
</feature>
<evidence type="ECO:0000256" key="10">
    <source>
        <dbReference type="SAM" id="Phobius"/>
    </source>
</evidence>
<proteinExistence type="inferred from homology"/>
<keyword evidence="14" id="KW-1185">Reference proteome</keyword>
<keyword evidence="6 13" id="KW-0067">ATP-binding</keyword>
<comment type="subcellular location">
    <subcellularLocation>
        <location evidence="1">Cell membrane</location>
        <topology evidence="1">Multi-pass membrane protein</topology>
    </subcellularLocation>
</comment>
<keyword evidence="8 10" id="KW-0472">Membrane</keyword>
<dbReference type="CDD" id="cd18564">
    <property type="entry name" value="ABC_6TM_exporter_like"/>
    <property type="match status" value="1"/>
</dbReference>
<dbReference type="InterPro" id="IPR003593">
    <property type="entry name" value="AAA+_ATPase"/>
</dbReference>
<protein>
    <submittedName>
        <fullName evidence="13">ATP-binding cassette subfamily B protein</fullName>
    </submittedName>
</protein>
<dbReference type="GO" id="GO:0140359">
    <property type="term" value="F:ABC-type transporter activity"/>
    <property type="evidence" value="ECO:0007669"/>
    <property type="project" value="InterPro"/>
</dbReference>
<dbReference type="OrthoDB" id="9806127at2"/>
<dbReference type="GO" id="GO:0005524">
    <property type="term" value="F:ATP binding"/>
    <property type="evidence" value="ECO:0007669"/>
    <property type="project" value="UniProtKB-KW"/>
</dbReference>
<dbReference type="PROSITE" id="PS50929">
    <property type="entry name" value="ABC_TM1F"/>
    <property type="match status" value="1"/>
</dbReference>
<evidence type="ECO:0000259" key="12">
    <source>
        <dbReference type="PROSITE" id="PS50929"/>
    </source>
</evidence>
<dbReference type="InterPro" id="IPR036640">
    <property type="entry name" value="ABC1_TM_sf"/>
</dbReference>
<comment type="similarity">
    <text evidence="9">Belongs to the ABC transporter superfamily. Lipid exporter (TC 3.A.1.106) family.</text>
</comment>
<dbReference type="RefSeq" id="WP_133754738.1">
    <property type="nucleotide sequence ID" value="NZ_CP171129.1"/>
</dbReference>
<feature type="domain" description="ABC transmembrane type-1" evidence="12">
    <location>
        <begin position="27"/>
        <end position="320"/>
    </location>
</feature>
<dbReference type="InterPro" id="IPR011527">
    <property type="entry name" value="ABC1_TM_dom"/>
</dbReference>
<dbReference type="PROSITE" id="PS00211">
    <property type="entry name" value="ABC_TRANSPORTER_1"/>
    <property type="match status" value="1"/>
</dbReference>
<evidence type="ECO:0000256" key="4">
    <source>
        <dbReference type="ARBA" id="ARBA00022692"/>
    </source>
</evidence>
<dbReference type="FunFam" id="3.40.50.300:FF:000299">
    <property type="entry name" value="ABC transporter ATP-binding protein/permease"/>
    <property type="match status" value="1"/>
</dbReference>
<dbReference type="PROSITE" id="PS50893">
    <property type="entry name" value="ABC_TRANSPORTER_2"/>
    <property type="match status" value="1"/>
</dbReference>
<evidence type="ECO:0000313" key="14">
    <source>
        <dbReference type="Proteomes" id="UP000295371"/>
    </source>
</evidence>
<dbReference type="InterPro" id="IPR039421">
    <property type="entry name" value="Type_1_exporter"/>
</dbReference>
<organism evidence="13 14">
    <name type="scientific">Naumannella halotolerans</name>
    <dbReference type="NCBI Taxonomy" id="993414"/>
    <lineage>
        <taxon>Bacteria</taxon>
        <taxon>Bacillati</taxon>
        <taxon>Actinomycetota</taxon>
        <taxon>Actinomycetes</taxon>
        <taxon>Propionibacteriales</taxon>
        <taxon>Propionibacteriaceae</taxon>
        <taxon>Naumannella</taxon>
    </lineage>
</organism>
<dbReference type="GO" id="GO:0005886">
    <property type="term" value="C:plasma membrane"/>
    <property type="evidence" value="ECO:0007669"/>
    <property type="project" value="UniProtKB-SubCell"/>
</dbReference>
<dbReference type="GO" id="GO:0034040">
    <property type="term" value="F:ATPase-coupled lipid transmembrane transporter activity"/>
    <property type="evidence" value="ECO:0007669"/>
    <property type="project" value="TreeGrafter"/>
</dbReference>
<dbReference type="Gene3D" id="1.20.1560.10">
    <property type="entry name" value="ABC transporter type 1, transmembrane domain"/>
    <property type="match status" value="1"/>
</dbReference>
<dbReference type="PANTHER" id="PTHR24221">
    <property type="entry name" value="ATP-BINDING CASSETTE SUB-FAMILY B"/>
    <property type="match status" value="1"/>
</dbReference>
<dbReference type="AlphaFoldDB" id="A0A4R7JCG3"/>
<keyword evidence="3" id="KW-1003">Cell membrane</keyword>
<gene>
    <name evidence="13" type="ORF">CLV29_2013</name>
</gene>
<accession>A0A4R7JCG3</accession>
<dbReference type="PANTHER" id="PTHR24221:SF468">
    <property type="entry name" value="ABC TRANSPORTER"/>
    <property type="match status" value="1"/>
</dbReference>
<comment type="caution">
    <text evidence="13">The sequence shown here is derived from an EMBL/GenBank/DDBJ whole genome shotgun (WGS) entry which is preliminary data.</text>
</comment>
<feature type="transmembrane region" description="Helical" evidence="10">
    <location>
        <begin position="176"/>
        <end position="195"/>
    </location>
</feature>
<keyword evidence="2" id="KW-0813">Transport</keyword>
<dbReference type="Pfam" id="PF00664">
    <property type="entry name" value="ABC_membrane"/>
    <property type="match status" value="1"/>
</dbReference>
<dbReference type="Proteomes" id="UP000295371">
    <property type="component" value="Unassembled WGS sequence"/>
</dbReference>
<feature type="transmembrane region" description="Helical" evidence="10">
    <location>
        <begin position="148"/>
        <end position="170"/>
    </location>
</feature>
<evidence type="ECO:0000313" key="13">
    <source>
        <dbReference type="EMBL" id="TDT34353.1"/>
    </source>
</evidence>
<evidence type="ECO:0000256" key="1">
    <source>
        <dbReference type="ARBA" id="ARBA00004651"/>
    </source>
</evidence>
<dbReference type="GO" id="GO:0016887">
    <property type="term" value="F:ATP hydrolysis activity"/>
    <property type="evidence" value="ECO:0007669"/>
    <property type="project" value="InterPro"/>
</dbReference>
<dbReference type="SUPFAM" id="SSF90123">
    <property type="entry name" value="ABC transporter transmembrane region"/>
    <property type="match status" value="1"/>
</dbReference>
<evidence type="ECO:0000256" key="8">
    <source>
        <dbReference type="ARBA" id="ARBA00023136"/>
    </source>
</evidence>
<feature type="transmembrane region" description="Helical" evidence="10">
    <location>
        <begin position="73"/>
        <end position="102"/>
    </location>
</feature>
<evidence type="ECO:0000256" key="6">
    <source>
        <dbReference type="ARBA" id="ARBA00022840"/>
    </source>
</evidence>
<feature type="transmembrane region" description="Helical" evidence="10">
    <location>
        <begin position="265"/>
        <end position="282"/>
    </location>
</feature>
<keyword evidence="5" id="KW-0547">Nucleotide-binding</keyword>
<name>A0A4R7JCG3_9ACTN</name>
<evidence type="ECO:0000256" key="5">
    <source>
        <dbReference type="ARBA" id="ARBA00022741"/>
    </source>
</evidence>
<sequence length="602" mass="65166">MKIKERALRRTLQILRPHTGGQRALAAAGGVALLFEVVFRVLEPWPVKFVVDAVTTSLGADLAVDAPRATVQFLVACGLATISIIGLRAVCNYLGTVALALVGSKVTTRLRQQVFEHVTELSMRYHSRSRRGDVVQRLVSDVGRLQEVLITAGMPMVVNVVTLLAMGGVMLWMDPLLTLAIVGASAAYLLLAWQMSPKITKAARKTRRSEGDLANIANETLGAMQTVQAYNLQHATADQFRGRNSKSLTDGVQARRLSASLERSTDVVVGVCVALVLVFGGYRVTQMQMTPGDLVLFLTYLKTSMKPLRDMAKYTGRIAKATASGERVADLLDERFDIVSPPNPVPVPADAGHIVLDSVTAAYDNQVPVLRELSLTIPREQQIALVGPSGSGKSTMASLLLRMIDPVQGAVSLDGHDLRELDLRQLRERIAFVPQEAVLFTGTIADNIRQGNPEASDAELRRAARAARVDEFVSRLPEGYETEIGERGGTLSGGQRQRIALARALLRDAPIVLLDEPTSGLDRENAAAVREAIGALSVGRTTIMITHDELMARSCDRVVWLSEGRVRWDGPAAAPWPAGLMAESADDVWDRSRSLQPAGGVQ</sequence>
<evidence type="ECO:0000256" key="7">
    <source>
        <dbReference type="ARBA" id="ARBA00022989"/>
    </source>
</evidence>
<reference evidence="13 14" key="1">
    <citation type="submission" date="2019-03" db="EMBL/GenBank/DDBJ databases">
        <title>Genomic Encyclopedia of Archaeal and Bacterial Type Strains, Phase II (KMG-II): from individual species to whole genera.</title>
        <authorList>
            <person name="Goeker M."/>
        </authorList>
    </citation>
    <scope>NUCLEOTIDE SEQUENCE [LARGE SCALE GENOMIC DNA]</scope>
    <source>
        <strain evidence="13 14">DSM 24323</strain>
    </source>
</reference>